<dbReference type="Pfam" id="PF03250">
    <property type="entry name" value="Tropomodulin"/>
    <property type="match status" value="1"/>
</dbReference>
<evidence type="ECO:0000256" key="8">
    <source>
        <dbReference type="ARBA" id="ARBA00070932"/>
    </source>
</evidence>
<keyword evidence="4" id="KW-0597">Phosphoprotein</keyword>
<feature type="region of interest" description="Disordered" evidence="9">
    <location>
        <begin position="80"/>
        <end position="317"/>
    </location>
</feature>
<feature type="compositionally biased region" description="Basic and acidic residues" evidence="9">
    <location>
        <begin position="113"/>
        <end position="125"/>
    </location>
</feature>
<dbReference type="GO" id="GO:0030239">
    <property type="term" value="P:myofibril assembly"/>
    <property type="evidence" value="ECO:0007669"/>
    <property type="project" value="TreeGrafter"/>
</dbReference>
<evidence type="ECO:0000256" key="9">
    <source>
        <dbReference type="SAM" id="MobiDB-lite"/>
    </source>
</evidence>
<proteinExistence type="predicted"/>
<dbReference type="InterPro" id="IPR003124">
    <property type="entry name" value="WH2_dom"/>
</dbReference>
<name>A0A1S2ZNL7_ERIEU</name>
<dbReference type="GeneID" id="103112626"/>
<dbReference type="CTD" id="25802"/>
<feature type="compositionally biased region" description="Polar residues" evidence="9">
    <location>
        <begin position="51"/>
        <end position="62"/>
    </location>
</feature>
<dbReference type="SMART" id="SM00246">
    <property type="entry name" value="WH2"/>
    <property type="match status" value="1"/>
</dbReference>
<feature type="compositionally biased region" description="Basic and acidic residues" evidence="9">
    <location>
        <begin position="80"/>
        <end position="91"/>
    </location>
</feature>
<dbReference type="PROSITE" id="PS51082">
    <property type="entry name" value="WH2"/>
    <property type="match status" value="1"/>
</dbReference>
<evidence type="ECO:0000256" key="6">
    <source>
        <dbReference type="ARBA" id="ARBA00023212"/>
    </source>
</evidence>
<dbReference type="InterPro" id="IPR004934">
    <property type="entry name" value="TMOD"/>
</dbReference>
<evidence type="ECO:0000256" key="7">
    <source>
        <dbReference type="ARBA" id="ARBA00055149"/>
    </source>
</evidence>
<keyword evidence="11" id="KW-1185">Reference proteome</keyword>
<dbReference type="GO" id="GO:0005865">
    <property type="term" value="C:striated muscle thin filament"/>
    <property type="evidence" value="ECO:0007669"/>
    <property type="project" value="TreeGrafter"/>
</dbReference>
<dbReference type="SUPFAM" id="SSF52047">
    <property type="entry name" value="RNI-like"/>
    <property type="match status" value="1"/>
</dbReference>
<dbReference type="GO" id="GO:0007015">
    <property type="term" value="P:actin filament organization"/>
    <property type="evidence" value="ECO:0007669"/>
    <property type="project" value="TreeGrafter"/>
</dbReference>
<keyword evidence="6" id="KW-0206">Cytoskeleton</keyword>
<feature type="region of interest" description="Disordered" evidence="9">
    <location>
        <begin position="37"/>
        <end position="62"/>
    </location>
</feature>
<comment type="function">
    <text evidence="7">Required for proper contractility of visceral smooth muscle cells. Mediates nucleation of actin filaments.</text>
</comment>
<dbReference type="Pfam" id="PF02205">
    <property type="entry name" value="WH2"/>
    <property type="match status" value="1"/>
</dbReference>
<dbReference type="PANTHER" id="PTHR10901">
    <property type="entry name" value="TROPOMODULIN"/>
    <property type="match status" value="1"/>
</dbReference>
<dbReference type="eggNOG" id="KOG3735">
    <property type="taxonomic scope" value="Eukaryota"/>
</dbReference>
<dbReference type="GO" id="GO:0005523">
    <property type="term" value="F:tropomyosin binding"/>
    <property type="evidence" value="ECO:0007669"/>
    <property type="project" value="InterPro"/>
</dbReference>
<evidence type="ECO:0000256" key="4">
    <source>
        <dbReference type="ARBA" id="ARBA00022553"/>
    </source>
</evidence>
<dbReference type="FunFam" id="3.80.10.10:FF:000083">
    <property type="entry name" value="Leiomodin 1"/>
    <property type="match status" value="1"/>
</dbReference>
<evidence type="ECO:0000313" key="11">
    <source>
        <dbReference type="Proteomes" id="UP001652624"/>
    </source>
</evidence>
<feature type="domain" description="WH2" evidence="10">
    <location>
        <begin position="554"/>
        <end position="573"/>
    </location>
</feature>
<dbReference type="Proteomes" id="UP001652624">
    <property type="component" value="Chromosome 19"/>
</dbReference>
<evidence type="ECO:0000256" key="1">
    <source>
        <dbReference type="ARBA" id="ARBA00004204"/>
    </source>
</evidence>
<evidence type="ECO:0000256" key="3">
    <source>
        <dbReference type="ARBA" id="ARBA00022490"/>
    </source>
</evidence>
<feature type="region of interest" description="Disordered" evidence="9">
    <location>
        <begin position="472"/>
        <end position="554"/>
    </location>
</feature>
<dbReference type="RefSeq" id="XP_007522151.1">
    <property type="nucleotide sequence ID" value="XM_007522089.3"/>
</dbReference>
<evidence type="ECO:0000259" key="10">
    <source>
        <dbReference type="PROSITE" id="PS51082"/>
    </source>
</evidence>
<dbReference type="InParanoid" id="A0A1S2ZNL7"/>
<evidence type="ECO:0000256" key="2">
    <source>
        <dbReference type="ARBA" id="ARBA00004245"/>
    </source>
</evidence>
<evidence type="ECO:0000256" key="5">
    <source>
        <dbReference type="ARBA" id="ARBA00022737"/>
    </source>
</evidence>
<keyword evidence="5" id="KW-0677">Repeat</keyword>
<evidence type="ECO:0000313" key="12">
    <source>
        <dbReference type="RefSeq" id="XP_007522151.1"/>
    </source>
</evidence>
<accession>A0A1S2ZNL7</accession>
<comment type="subcellular location">
    <subcellularLocation>
        <location evidence="2">Cytoplasm</location>
        <location evidence="2">Cytoskeleton</location>
    </subcellularLocation>
    <subcellularLocation>
        <location evidence="1">Cytoplasm</location>
        <location evidence="1">Myofibril</location>
        <location evidence="1">Sarcomere</location>
    </subcellularLocation>
</comment>
<dbReference type="GO" id="GO:0051694">
    <property type="term" value="P:pointed-end actin filament capping"/>
    <property type="evidence" value="ECO:0007669"/>
    <property type="project" value="InterPro"/>
</dbReference>
<dbReference type="AlphaFoldDB" id="A0A1S2ZNL7"/>
<dbReference type="Gene3D" id="3.80.10.10">
    <property type="entry name" value="Ribonuclease Inhibitor"/>
    <property type="match status" value="1"/>
</dbReference>
<dbReference type="InterPro" id="IPR032675">
    <property type="entry name" value="LRR_dom_sf"/>
</dbReference>
<dbReference type="OrthoDB" id="2163268at2759"/>
<dbReference type="FunCoup" id="A0A1S2ZNL7">
    <property type="interactions" value="181"/>
</dbReference>
<gene>
    <name evidence="12" type="primary">LMOD1</name>
</gene>
<dbReference type="GO" id="GO:0006936">
    <property type="term" value="P:muscle contraction"/>
    <property type="evidence" value="ECO:0007669"/>
    <property type="project" value="TreeGrafter"/>
</dbReference>
<protein>
    <recommendedName>
        <fullName evidence="8">Leiomodin-1</fullName>
    </recommendedName>
</protein>
<dbReference type="PANTHER" id="PTHR10901:SF5">
    <property type="entry name" value="LEIOMODIN-1"/>
    <property type="match status" value="1"/>
</dbReference>
<dbReference type="GO" id="GO:0003779">
    <property type="term" value="F:actin binding"/>
    <property type="evidence" value="ECO:0007669"/>
    <property type="project" value="InterPro"/>
</dbReference>
<sequence>MSKVAKYRRQVSEDPDIDSLLSTLSPEEMEELEKELDVVDPDGSVPVGLLQRNQTDKPATGTYNREAMLNFCEKETKKILQKEMSMEESKPVEPQTDTKNGGDKGSSKKSLGPRRDSDIRKEPRKGVLKKSFSKDLEASDGRSGERPKEEKIIRGIDKGRVRAAVDKKEAGRDGKGEEKAAAPLKDEEKKETKGRDRSLGLGRDGVKRDETTTETAKKEDAGKTPGDPRKEEEKVKTARGSSDVKKKEEEQVKRRSAETKREDEKAPEKAPPSEKAAKEDSKSKQAPGVAPKAEEEAAPSIFDEPLEKVRNNDPEMTEVNVNNSDCITTEILVRFTEALEFNSVVKVFALANTRADDHVAFAIALMLKANKTITSLNLDSNHITGKGILAIFRALLQNSTLTELRFHNQRHICGGKTEMEIAKLLKDNSTLLKLGYHFELAGPRMTVTNLLSRNMDKQRQRRLQEQRQALEAQGTLQPPKAPALPRISPQASPQPSPKAPAKNSPKKGVTPAAPPPPPPPLAPPLIVENLKNSLSPATQRKMGDKALPAQEKNSRDQLLAAIRSSNLKQLKKVEVPKLLQ</sequence>
<organism evidence="11 12">
    <name type="scientific">Erinaceus europaeus</name>
    <name type="common">Western European hedgehog</name>
    <dbReference type="NCBI Taxonomy" id="9365"/>
    <lineage>
        <taxon>Eukaryota</taxon>
        <taxon>Metazoa</taxon>
        <taxon>Chordata</taxon>
        <taxon>Craniata</taxon>
        <taxon>Vertebrata</taxon>
        <taxon>Euteleostomi</taxon>
        <taxon>Mammalia</taxon>
        <taxon>Eutheria</taxon>
        <taxon>Laurasiatheria</taxon>
        <taxon>Eulipotyphla</taxon>
        <taxon>Erinaceidae</taxon>
        <taxon>Erinaceinae</taxon>
        <taxon>Erinaceus</taxon>
    </lineage>
</organism>
<feature type="compositionally biased region" description="Pro residues" evidence="9">
    <location>
        <begin position="512"/>
        <end position="523"/>
    </location>
</feature>
<reference evidence="12" key="1">
    <citation type="submission" date="2025-08" db="UniProtKB">
        <authorList>
            <consortium name="RefSeq"/>
        </authorList>
    </citation>
    <scope>IDENTIFICATION</scope>
</reference>
<feature type="compositionally biased region" description="Basic and acidic residues" evidence="9">
    <location>
        <begin position="132"/>
        <end position="283"/>
    </location>
</feature>
<keyword evidence="3" id="KW-0963">Cytoplasm</keyword>